<evidence type="ECO:0000313" key="4">
    <source>
        <dbReference type="Proteomes" id="UP000596902"/>
    </source>
</evidence>
<evidence type="ECO:0000259" key="2">
    <source>
        <dbReference type="Pfam" id="PF25000"/>
    </source>
</evidence>
<dbReference type="EMBL" id="JAAABM010000007">
    <property type="protein sequence ID" value="KAF7676169.1"/>
    <property type="molecule type" value="Genomic_DNA"/>
</dbReference>
<dbReference type="Pfam" id="PF25000">
    <property type="entry name" value="DUF7779"/>
    <property type="match status" value="1"/>
</dbReference>
<comment type="caution">
    <text evidence="3">The sequence shown here is derived from an EMBL/GenBank/DDBJ whole genome shotgun (WGS) entry which is preliminary data.</text>
</comment>
<proteinExistence type="predicted"/>
<dbReference type="SUPFAM" id="SSF52540">
    <property type="entry name" value="P-loop containing nucleoside triphosphate hydrolases"/>
    <property type="match status" value="1"/>
</dbReference>
<keyword evidence="4" id="KW-1185">Reference proteome</keyword>
<evidence type="ECO:0000313" key="3">
    <source>
        <dbReference type="EMBL" id="KAF7676169.1"/>
    </source>
</evidence>
<reference evidence="3" key="1">
    <citation type="submission" date="2020-01" db="EMBL/GenBank/DDBJ databases">
        <authorList>
            <person name="Feng Z.H.Z."/>
        </authorList>
    </citation>
    <scope>NUCLEOTIDE SEQUENCE</scope>
    <source>
        <strain evidence="3">CBS107.38</strain>
    </source>
</reference>
<feature type="domain" description="DUF7779" evidence="2">
    <location>
        <begin position="484"/>
        <end position="571"/>
    </location>
</feature>
<dbReference type="SUPFAM" id="SSF48452">
    <property type="entry name" value="TPR-like"/>
    <property type="match status" value="1"/>
</dbReference>
<feature type="domain" description="DUF7708" evidence="1">
    <location>
        <begin position="66"/>
        <end position="182"/>
    </location>
</feature>
<organism evidence="3 4">
    <name type="scientific">Alternaria burnsii</name>
    <dbReference type="NCBI Taxonomy" id="1187904"/>
    <lineage>
        <taxon>Eukaryota</taxon>
        <taxon>Fungi</taxon>
        <taxon>Dikarya</taxon>
        <taxon>Ascomycota</taxon>
        <taxon>Pezizomycotina</taxon>
        <taxon>Dothideomycetes</taxon>
        <taxon>Pleosporomycetidae</taxon>
        <taxon>Pleosporales</taxon>
        <taxon>Pleosporineae</taxon>
        <taxon>Pleosporaceae</taxon>
        <taxon>Alternaria</taxon>
        <taxon>Alternaria sect. Alternaria</taxon>
    </lineage>
</organism>
<dbReference type="GO" id="GO:0043531">
    <property type="term" value="F:ADP binding"/>
    <property type="evidence" value="ECO:0007669"/>
    <property type="project" value="InterPro"/>
</dbReference>
<evidence type="ECO:0000259" key="1">
    <source>
        <dbReference type="Pfam" id="PF24809"/>
    </source>
</evidence>
<dbReference type="GeneID" id="62203899"/>
<gene>
    <name evidence="3" type="ORF">GT037_005674</name>
</gene>
<name>A0A8H7B6D5_9PLEO</name>
<dbReference type="Gene3D" id="3.40.50.300">
    <property type="entry name" value="P-loop containing nucleotide triphosphate hydrolases"/>
    <property type="match status" value="1"/>
</dbReference>
<dbReference type="InterPro" id="IPR011990">
    <property type="entry name" value="TPR-like_helical_dom_sf"/>
</dbReference>
<dbReference type="Proteomes" id="UP000596902">
    <property type="component" value="Unassembled WGS sequence"/>
</dbReference>
<dbReference type="RefSeq" id="XP_038786410.1">
    <property type="nucleotide sequence ID" value="XM_038930721.1"/>
</dbReference>
<dbReference type="AlphaFoldDB" id="A0A8H7B6D5"/>
<reference evidence="3" key="2">
    <citation type="submission" date="2020-08" db="EMBL/GenBank/DDBJ databases">
        <title>Draft Genome Sequence of Cumin Blight Pathogen Alternaria burnsii.</title>
        <authorList>
            <person name="Feng Z."/>
        </authorList>
    </citation>
    <scope>NUCLEOTIDE SEQUENCE</scope>
    <source>
        <strain evidence="3">CBS107.38</strain>
    </source>
</reference>
<protein>
    <recommendedName>
        <fullName evidence="5">NB-ARC domain-containing protein</fullName>
    </recommendedName>
</protein>
<sequence length="868" mass="99770">MAKAGGADFDMLFQEWRRKFRSVAPLPQDPADFDSLQRVLQDLTTQYSRKPLSKCLAKLQPTLEHVKSFSGALNSICQVQDATTLTWGALQVMIECVCKHSNAIEDIFDIIADVNTILPRFQRGLALYPNAKALSFPLHDLLRDYLAFCILITKHVTESPLKNFLKGLFRSKLKSEVTSLKKSMERNEDIFQKELQSIDRETVQQQGIDNATSLGKQSQAIRAKMLQTTSQTNLPFNTIPTLLNQQFVGREDELKDLHDHLDPGNRQSGRAYVNRYLSSYDGCFWLNSETDHELRKSYAEIGKKIQKRDGYDIVGGQSSPEDEIGRAVECAREWLESTNEKWLLVFDNLENARHVQYYLPDNIKGCGATIITTQKAHISKLTANFHKIELQEMSPDVGAELLLKLLDERPHVSDDDRYVAREVSEWVGGLPLALVTIGGYVKTSGTEISKVFARLKRSSRVWADRGDDAVHNYQKTLATVFNVALGALSPNARHFIDLMAFLNPDRTPEELFTQPQKVKTLEFLNDEDEFLDIGRDLGRRQLFKRFDSPDGVQYSVHRSLQKNILHGFQQDKDPDKRRRIFEEVFAMINQQLPPASRLQQNESDIWPVYHKFVPQVVSVMTNSRWPDPPLELNLKFAKMLSNVGTYLWHTGQFRDCEIAMEEAETALLKQDDQFKNSPEFEELISDIYLVTGIVADCVGVSKRKESLQHREELLRLRNNELDRIPVDQRTTDDEIRWGNAKGDLACAYFQRDRYAEAKVLMEELLVYYRKWGTENQYPFEYSKYYHHSAFILMTEGQPRQALDYVRKSLNLELQHAGSEDSSVLITKYDLALITLRNALRDDTELHGRKKDIQGHSTGILRFFSLLVR</sequence>
<dbReference type="Gene3D" id="1.25.40.10">
    <property type="entry name" value="Tetratricopeptide repeat domain"/>
    <property type="match status" value="1"/>
</dbReference>
<dbReference type="InterPro" id="IPR056681">
    <property type="entry name" value="DUF7779"/>
</dbReference>
<accession>A0A8H7B6D5</accession>
<dbReference type="PANTHER" id="PTHR35205">
    <property type="entry name" value="NB-ARC AND TPR DOMAIN PROTEIN"/>
    <property type="match status" value="1"/>
</dbReference>
<dbReference type="InterPro" id="IPR056125">
    <property type="entry name" value="DUF7708"/>
</dbReference>
<evidence type="ECO:0008006" key="5">
    <source>
        <dbReference type="Google" id="ProtNLM"/>
    </source>
</evidence>
<dbReference type="InterPro" id="IPR027417">
    <property type="entry name" value="P-loop_NTPase"/>
</dbReference>
<dbReference type="Pfam" id="PF24809">
    <property type="entry name" value="DUF7708"/>
    <property type="match status" value="1"/>
</dbReference>
<dbReference type="PANTHER" id="PTHR35205:SF1">
    <property type="entry name" value="ZU5 DOMAIN-CONTAINING PROTEIN"/>
    <property type="match status" value="1"/>
</dbReference>